<dbReference type="SUPFAM" id="SSF142984">
    <property type="entry name" value="Nqo1 middle domain-like"/>
    <property type="match status" value="1"/>
</dbReference>
<dbReference type="Pfam" id="PF01512">
    <property type="entry name" value="Complex1_51K"/>
    <property type="match status" value="1"/>
</dbReference>
<dbReference type="Gene3D" id="1.20.1440.230">
    <property type="entry name" value="NADH-ubiquinone oxidoreductase 51kDa subunit, iron-sulphur binding domain"/>
    <property type="match status" value="1"/>
</dbReference>
<comment type="caution">
    <text evidence="7">The sequence shown here is derived from an EMBL/GenBank/DDBJ whole genome shotgun (WGS) entry which is preliminary data.</text>
</comment>
<dbReference type="AlphaFoldDB" id="A0A7W9SVN5"/>
<dbReference type="InterPro" id="IPR019575">
    <property type="entry name" value="Nuop51_4Fe4S-bd"/>
</dbReference>
<feature type="domain" description="NADH-ubiquinone oxidoreductase 51kDa subunit iron-sulphur binding" evidence="6">
    <location>
        <begin position="334"/>
        <end position="379"/>
    </location>
</feature>
<dbReference type="Proteomes" id="UP000520814">
    <property type="component" value="Unassembled WGS sequence"/>
</dbReference>
<evidence type="ECO:0000256" key="4">
    <source>
        <dbReference type="ARBA" id="ARBA00023004"/>
    </source>
</evidence>
<dbReference type="InterPro" id="IPR001949">
    <property type="entry name" value="NADH-UbQ_OxRdtase_51kDa_CS"/>
</dbReference>
<evidence type="ECO:0000313" key="8">
    <source>
        <dbReference type="Proteomes" id="UP000520814"/>
    </source>
</evidence>
<dbReference type="EMBL" id="JACHGW010000008">
    <property type="protein sequence ID" value="MBB6053711.1"/>
    <property type="molecule type" value="Genomic_DNA"/>
</dbReference>
<evidence type="ECO:0000256" key="5">
    <source>
        <dbReference type="ARBA" id="ARBA00023014"/>
    </source>
</evidence>
<evidence type="ECO:0000313" key="7">
    <source>
        <dbReference type="EMBL" id="MBB6053711.1"/>
    </source>
</evidence>
<dbReference type="RefSeq" id="WP_184203803.1">
    <property type="nucleotide sequence ID" value="NZ_JACHGW010000008.1"/>
</dbReference>
<dbReference type="PROSITE" id="PS00645">
    <property type="entry name" value="COMPLEX1_51K_2"/>
    <property type="match status" value="1"/>
</dbReference>
<keyword evidence="4" id="KW-0408">Iron</keyword>
<dbReference type="InterPro" id="IPR019554">
    <property type="entry name" value="Soluble_ligand-bd"/>
</dbReference>
<evidence type="ECO:0000256" key="1">
    <source>
        <dbReference type="ARBA" id="ARBA00007523"/>
    </source>
</evidence>
<dbReference type="NCBIfam" id="NF010120">
    <property type="entry name" value="PRK13596.1"/>
    <property type="match status" value="1"/>
</dbReference>
<dbReference type="InterPro" id="IPR011538">
    <property type="entry name" value="Nuo51_FMN-bd"/>
</dbReference>
<dbReference type="Pfam" id="PF10531">
    <property type="entry name" value="SLBB"/>
    <property type="match status" value="1"/>
</dbReference>
<organism evidence="7 8">
    <name type="scientific">Armatimonas rosea</name>
    <dbReference type="NCBI Taxonomy" id="685828"/>
    <lineage>
        <taxon>Bacteria</taxon>
        <taxon>Bacillati</taxon>
        <taxon>Armatimonadota</taxon>
        <taxon>Armatimonadia</taxon>
        <taxon>Armatimonadales</taxon>
        <taxon>Armatimonadaceae</taxon>
        <taxon>Armatimonas</taxon>
    </lineage>
</organism>
<sequence>MSEQPQLLYKHRHVPGINTIDVWMAHGGYENFKKALAMEPDAVIEEVKVSGLRGRGGAGFPTHIKWNAVPKNRDVEHYLIINADEGEPGTAKDRDLMNGLPHLLVEGCLISMHAIRASKCYIYIRGEYIEPWKSVQKAINEAYEKGFCGKNVLGSGLDFDIYTHLGAGAYECGEESALMSSLMGERGMPRMKPPAAPLPMISGAWKRPSVVNNVETVSTLLPIIELGGAKYAEIGYGSPRSRGTKLFSISGHVEKPGVYEIVLGTPFSEVLELCGGVRKGHTLKTYIPGGSSMGFAPPTPLDYPFDYEGIPANTKTLGLGSGGLIVFDETTPIVPITQRLVDFYHHESCGKCTPCREGLNWLHKIYGRIVAGAGKESDIDLIWDICDSIRGKSFCALGEGAIWPVMTSLLLFRDEYLAYIRGGKDAMTDLTTIGL</sequence>
<dbReference type="InterPro" id="IPR037207">
    <property type="entry name" value="Nuop51_4Fe4S-bd_sf"/>
</dbReference>
<evidence type="ECO:0000259" key="6">
    <source>
        <dbReference type="SMART" id="SM00928"/>
    </source>
</evidence>
<dbReference type="FunFam" id="3.40.50.11540:FF:000001">
    <property type="entry name" value="NADH dehydrogenase [ubiquinone] flavoprotein 1, mitochondrial"/>
    <property type="match status" value="1"/>
</dbReference>
<keyword evidence="5" id="KW-0411">Iron-sulfur</keyword>
<dbReference type="GO" id="GO:0046872">
    <property type="term" value="F:metal ion binding"/>
    <property type="evidence" value="ECO:0007669"/>
    <property type="project" value="UniProtKB-KW"/>
</dbReference>
<reference evidence="7 8" key="1">
    <citation type="submission" date="2020-08" db="EMBL/GenBank/DDBJ databases">
        <title>Genomic Encyclopedia of Type Strains, Phase IV (KMG-IV): sequencing the most valuable type-strain genomes for metagenomic binning, comparative biology and taxonomic classification.</title>
        <authorList>
            <person name="Goeker M."/>
        </authorList>
    </citation>
    <scope>NUCLEOTIDE SEQUENCE [LARGE SCALE GENOMIC DNA]</scope>
    <source>
        <strain evidence="7 8">DSM 23562</strain>
    </source>
</reference>
<comment type="similarity">
    <text evidence="1">Belongs to the complex I 51 kDa subunit family.</text>
</comment>
<evidence type="ECO:0000256" key="3">
    <source>
        <dbReference type="ARBA" id="ARBA00022723"/>
    </source>
</evidence>
<dbReference type="PANTHER" id="PTHR43578">
    <property type="entry name" value="NADH-QUINONE OXIDOREDUCTASE SUBUNIT F"/>
    <property type="match status" value="1"/>
</dbReference>
<keyword evidence="2" id="KW-0004">4Fe-4S</keyword>
<dbReference type="Gene3D" id="3.10.20.600">
    <property type="match status" value="1"/>
</dbReference>
<dbReference type="Gene3D" id="3.40.50.11540">
    <property type="entry name" value="NADH-ubiquinone oxidoreductase 51kDa subunit"/>
    <property type="match status" value="1"/>
</dbReference>
<dbReference type="GO" id="GO:0010181">
    <property type="term" value="F:FMN binding"/>
    <property type="evidence" value="ECO:0007669"/>
    <property type="project" value="InterPro"/>
</dbReference>
<gene>
    <name evidence="7" type="ORF">HNQ39_005553</name>
</gene>
<dbReference type="PANTHER" id="PTHR43578:SF3">
    <property type="entry name" value="NADH-QUINONE OXIDOREDUCTASE SUBUNIT F"/>
    <property type="match status" value="1"/>
</dbReference>
<proteinExistence type="inferred from homology"/>
<dbReference type="SUPFAM" id="SSF140490">
    <property type="entry name" value="Nqo1C-terminal domain-like"/>
    <property type="match status" value="1"/>
</dbReference>
<dbReference type="GO" id="GO:0008137">
    <property type="term" value="F:NADH dehydrogenase (ubiquinone) activity"/>
    <property type="evidence" value="ECO:0007669"/>
    <property type="project" value="InterPro"/>
</dbReference>
<dbReference type="SUPFAM" id="SSF142019">
    <property type="entry name" value="Nqo1 FMN-binding domain-like"/>
    <property type="match status" value="1"/>
</dbReference>
<dbReference type="SMART" id="SM00928">
    <property type="entry name" value="NADH_4Fe-4S"/>
    <property type="match status" value="1"/>
</dbReference>
<dbReference type="GO" id="GO:0051539">
    <property type="term" value="F:4 iron, 4 sulfur cluster binding"/>
    <property type="evidence" value="ECO:0007669"/>
    <property type="project" value="UniProtKB-KW"/>
</dbReference>
<dbReference type="InterPro" id="IPR037225">
    <property type="entry name" value="Nuo51_FMN-bd_sf"/>
</dbReference>
<dbReference type="Gene3D" id="6.10.250.1450">
    <property type="match status" value="1"/>
</dbReference>
<keyword evidence="3" id="KW-0479">Metal-binding</keyword>
<name>A0A7W9SVN5_ARMRO</name>
<keyword evidence="8" id="KW-1185">Reference proteome</keyword>
<accession>A0A7W9SVN5</accession>
<evidence type="ECO:0000256" key="2">
    <source>
        <dbReference type="ARBA" id="ARBA00022485"/>
    </source>
</evidence>
<dbReference type="Pfam" id="PF10589">
    <property type="entry name" value="NADH_4Fe-4S"/>
    <property type="match status" value="1"/>
</dbReference>
<protein>
    <submittedName>
        <fullName evidence="7">NADH-quinone oxidoreductase subunit F</fullName>
    </submittedName>
</protein>
<dbReference type="FunFam" id="1.20.1440.230:FF:000001">
    <property type="entry name" value="Mitochondrial NADH dehydrogenase flavoprotein 1"/>
    <property type="match status" value="1"/>
</dbReference>